<proteinExistence type="predicted"/>
<evidence type="ECO:0000313" key="2">
    <source>
        <dbReference type="EMBL" id="GMH03413.1"/>
    </source>
</evidence>
<accession>A0AAD3S2Y0</accession>
<organism evidence="2 3">
    <name type="scientific">Nepenthes gracilis</name>
    <name type="common">Slender pitcher plant</name>
    <dbReference type="NCBI Taxonomy" id="150966"/>
    <lineage>
        <taxon>Eukaryota</taxon>
        <taxon>Viridiplantae</taxon>
        <taxon>Streptophyta</taxon>
        <taxon>Embryophyta</taxon>
        <taxon>Tracheophyta</taxon>
        <taxon>Spermatophyta</taxon>
        <taxon>Magnoliopsida</taxon>
        <taxon>eudicotyledons</taxon>
        <taxon>Gunneridae</taxon>
        <taxon>Pentapetalae</taxon>
        <taxon>Caryophyllales</taxon>
        <taxon>Nepenthaceae</taxon>
        <taxon>Nepenthes</taxon>
    </lineage>
</organism>
<name>A0AAD3S2Y0_NEPGR</name>
<gene>
    <name evidence="2" type="ORF">Nepgr_005252</name>
</gene>
<dbReference type="AlphaFoldDB" id="A0AAD3S2Y0"/>
<dbReference type="Proteomes" id="UP001279734">
    <property type="component" value="Unassembled WGS sequence"/>
</dbReference>
<reference evidence="2" key="1">
    <citation type="submission" date="2023-05" db="EMBL/GenBank/DDBJ databases">
        <title>Nepenthes gracilis genome sequencing.</title>
        <authorList>
            <person name="Fukushima K."/>
        </authorList>
    </citation>
    <scope>NUCLEOTIDE SEQUENCE</scope>
    <source>
        <strain evidence="2">SING2019-196</strain>
    </source>
</reference>
<protein>
    <submittedName>
        <fullName evidence="2">Uncharacterized protein</fullName>
    </submittedName>
</protein>
<comment type="caution">
    <text evidence="2">The sequence shown here is derived from an EMBL/GenBank/DDBJ whole genome shotgun (WGS) entry which is preliminary data.</text>
</comment>
<feature type="region of interest" description="Disordered" evidence="1">
    <location>
        <begin position="55"/>
        <end position="131"/>
    </location>
</feature>
<keyword evidence="3" id="KW-1185">Reference proteome</keyword>
<evidence type="ECO:0000256" key="1">
    <source>
        <dbReference type="SAM" id="MobiDB-lite"/>
    </source>
</evidence>
<sequence length="274" mass="29649">MELFVVRPALGALRSGGNFTFGLPSGGTCYDPRDGIPRSGLGLCGVNTIYPRSLAPSASRPLGSRLTGPVLNESPHPEKPCPNRVTPDPNSGSKCRSAGRAGIETPALPFDDSRALTRPNSPLPDPVPQANPNLGVTRTVNLVELPPLLGSVDSSQMRVLFHNCSTRMCLEVFWSFSGIINPALTGFSSATGPICWMPLHFLVSLDLLLGELILFWFAAQCSWAPFSFRKWRLAVVNKLGGSWPIKPVVAIHCRRREVVEGTVLFGTNRNFDVS</sequence>
<dbReference type="EMBL" id="BSYO01000004">
    <property type="protein sequence ID" value="GMH03413.1"/>
    <property type="molecule type" value="Genomic_DNA"/>
</dbReference>
<evidence type="ECO:0000313" key="3">
    <source>
        <dbReference type="Proteomes" id="UP001279734"/>
    </source>
</evidence>